<dbReference type="Proteomes" id="UP000241895">
    <property type="component" value="Unassembled WGS sequence"/>
</dbReference>
<evidence type="ECO:0000313" key="3">
    <source>
        <dbReference type="Proteomes" id="UP000241895"/>
    </source>
</evidence>
<dbReference type="Pfam" id="PF13997">
    <property type="entry name" value="YqjK"/>
    <property type="match status" value="1"/>
</dbReference>
<keyword evidence="3" id="KW-1185">Reference proteome</keyword>
<proteinExistence type="predicted"/>
<sequence length="113" mass="12704">MSRHLSADTSGSNAMSRDDRRASPSRAERKAELEATIEQQRLDILLASRRFHLAGERIDAGWQALSRYRTPALLAAGTALIPVLRHPGRLARWGRKLVVTGLAIQRVRRLVKR</sequence>
<gene>
    <name evidence="2" type="ORF">C6W88_11790</name>
</gene>
<protein>
    <recommendedName>
        <fullName evidence="4">YqjK-like protein</fullName>
    </recommendedName>
</protein>
<feature type="compositionally biased region" description="Basic and acidic residues" evidence="1">
    <location>
        <begin position="16"/>
        <end position="32"/>
    </location>
</feature>
<name>A0ABX5IWW6_9GAMM</name>
<dbReference type="InterPro" id="IPR025612">
    <property type="entry name" value="YqjK"/>
</dbReference>
<evidence type="ECO:0000256" key="1">
    <source>
        <dbReference type="SAM" id="MobiDB-lite"/>
    </source>
</evidence>
<comment type="caution">
    <text evidence="2">The sequence shown here is derived from an EMBL/GenBank/DDBJ whole genome shotgun (WGS) entry which is preliminary data.</text>
</comment>
<dbReference type="EMBL" id="PXNS01000006">
    <property type="protein sequence ID" value="PTL94180.1"/>
    <property type="molecule type" value="Genomic_DNA"/>
</dbReference>
<evidence type="ECO:0008006" key="4">
    <source>
        <dbReference type="Google" id="ProtNLM"/>
    </source>
</evidence>
<reference evidence="2 3" key="1">
    <citation type="submission" date="2018-03" db="EMBL/GenBank/DDBJ databases">
        <authorList>
            <person name="Zhou J."/>
            <person name="Li X."/>
            <person name="Xue M."/>
            <person name="Yin J."/>
        </authorList>
    </citation>
    <scope>NUCLEOTIDE SEQUENCE [LARGE SCALE GENOMIC DNA]</scope>
    <source>
        <strain evidence="2 3">SYSU ZJ2214</strain>
    </source>
</reference>
<feature type="region of interest" description="Disordered" evidence="1">
    <location>
        <begin position="1"/>
        <end position="32"/>
    </location>
</feature>
<accession>A0ABX5IWW6</accession>
<evidence type="ECO:0000313" key="2">
    <source>
        <dbReference type="EMBL" id="PTL94180.1"/>
    </source>
</evidence>
<organism evidence="2 3">
    <name type="scientific">Halomonas litopenaei</name>
    <dbReference type="NCBI Taxonomy" id="2109328"/>
    <lineage>
        <taxon>Bacteria</taxon>
        <taxon>Pseudomonadati</taxon>
        <taxon>Pseudomonadota</taxon>
        <taxon>Gammaproteobacteria</taxon>
        <taxon>Oceanospirillales</taxon>
        <taxon>Halomonadaceae</taxon>
        <taxon>Halomonas</taxon>
    </lineage>
</organism>